<evidence type="ECO:0000313" key="4">
    <source>
        <dbReference type="EMBL" id="MBU5439298.1"/>
    </source>
</evidence>
<keyword evidence="2" id="KW-1133">Transmembrane helix</keyword>
<dbReference type="NCBIfam" id="TIGR02865">
    <property type="entry name" value="spore_II_E"/>
    <property type="match status" value="1"/>
</dbReference>
<feature type="transmembrane region" description="Helical" evidence="2">
    <location>
        <begin position="257"/>
        <end position="277"/>
    </location>
</feature>
<feature type="transmembrane region" description="Helical" evidence="2">
    <location>
        <begin position="172"/>
        <end position="195"/>
    </location>
</feature>
<gene>
    <name evidence="4" type="primary">spoIIE</name>
    <name evidence="4" type="ORF">KQI42_14840</name>
</gene>
<dbReference type="Pfam" id="PF19732">
    <property type="entry name" value="SpoIIE_N"/>
    <property type="match status" value="1"/>
</dbReference>
<dbReference type="RefSeq" id="WP_216521004.1">
    <property type="nucleotide sequence ID" value="NZ_JAHLPM010000013.1"/>
</dbReference>
<keyword evidence="5" id="KW-1185">Reference proteome</keyword>
<dbReference type="InterPro" id="IPR001932">
    <property type="entry name" value="PPM-type_phosphatase-like_dom"/>
</dbReference>
<reference evidence="4 5" key="1">
    <citation type="submission" date="2021-06" db="EMBL/GenBank/DDBJ databases">
        <authorList>
            <person name="Sun Q."/>
            <person name="Li D."/>
        </authorList>
    </citation>
    <scope>NUCLEOTIDE SEQUENCE [LARGE SCALE GENOMIC DNA]</scope>
    <source>
        <strain evidence="4 5">MSJ-40</strain>
    </source>
</reference>
<protein>
    <submittedName>
        <fullName evidence="4">Stage II sporulation protein E</fullName>
        <ecNumber evidence="4">3.1.3.16</ecNumber>
    </submittedName>
</protein>
<dbReference type="EC" id="3.1.3.16" evidence="4"/>
<dbReference type="PANTHER" id="PTHR43156:SF2">
    <property type="entry name" value="STAGE II SPORULATION PROTEIN E"/>
    <property type="match status" value="1"/>
</dbReference>
<feature type="transmembrane region" description="Helical" evidence="2">
    <location>
        <begin position="284"/>
        <end position="301"/>
    </location>
</feature>
<feature type="transmembrane region" description="Helical" evidence="2">
    <location>
        <begin position="131"/>
        <end position="152"/>
    </location>
</feature>
<evidence type="ECO:0000256" key="1">
    <source>
        <dbReference type="ARBA" id="ARBA00022801"/>
    </source>
</evidence>
<feature type="transmembrane region" description="Helical" evidence="2">
    <location>
        <begin position="234"/>
        <end position="251"/>
    </location>
</feature>
<name>A0ABS6EAT9_9FIRM</name>
<dbReference type="InterPro" id="IPR052016">
    <property type="entry name" value="Bact_Sigma-Reg"/>
</dbReference>
<proteinExistence type="predicted"/>
<feature type="domain" description="PPM-type phosphatase" evidence="3">
    <location>
        <begin position="565"/>
        <end position="776"/>
    </location>
</feature>
<feature type="transmembrane region" description="Helical" evidence="2">
    <location>
        <begin position="105"/>
        <end position="125"/>
    </location>
</feature>
<dbReference type="GO" id="GO:0004722">
    <property type="term" value="F:protein serine/threonine phosphatase activity"/>
    <property type="evidence" value="ECO:0007669"/>
    <property type="project" value="UniProtKB-EC"/>
</dbReference>
<dbReference type="SMART" id="SM00331">
    <property type="entry name" value="PP2C_SIG"/>
    <property type="match status" value="1"/>
</dbReference>
<dbReference type="InterPro" id="IPR045768">
    <property type="entry name" value="SpoIIE_N"/>
</dbReference>
<evidence type="ECO:0000259" key="3">
    <source>
        <dbReference type="SMART" id="SM00331"/>
    </source>
</evidence>
<dbReference type="PANTHER" id="PTHR43156">
    <property type="entry name" value="STAGE II SPORULATION PROTEIN E-RELATED"/>
    <property type="match status" value="1"/>
</dbReference>
<evidence type="ECO:0000313" key="5">
    <source>
        <dbReference type="Proteomes" id="UP000749471"/>
    </source>
</evidence>
<keyword evidence="2" id="KW-0472">Membrane</keyword>
<organism evidence="4 5">
    <name type="scientific">Tissierella simiarum</name>
    <dbReference type="NCBI Taxonomy" id="2841534"/>
    <lineage>
        <taxon>Bacteria</taxon>
        <taxon>Bacillati</taxon>
        <taxon>Bacillota</taxon>
        <taxon>Tissierellia</taxon>
        <taxon>Tissierellales</taxon>
        <taxon>Tissierellaceae</taxon>
        <taxon>Tissierella</taxon>
    </lineage>
</organism>
<comment type="caution">
    <text evidence="4">The sequence shown here is derived from an EMBL/GenBank/DDBJ whole genome shotgun (WGS) entry which is preliminary data.</text>
</comment>
<accession>A0ABS6EAT9</accession>
<feature type="transmembrane region" description="Helical" evidence="2">
    <location>
        <begin position="62"/>
        <end position="93"/>
    </location>
</feature>
<dbReference type="EMBL" id="JAHLPM010000013">
    <property type="protein sequence ID" value="MBU5439298.1"/>
    <property type="molecule type" value="Genomic_DNA"/>
</dbReference>
<dbReference type="Proteomes" id="UP000749471">
    <property type="component" value="Unassembled WGS sequence"/>
</dbReference>
<evidence type="ECO:0000256" key="2">
    <source>
        <dbReference type="SAM" id="Phobius"/>
    </source>
</evidence>
<keyword evidence="1 4" id="KW-0378">Hydrolase</keyword>
<feature type="transmembrane region" description="Helical" evidence="2">
    <location>
        <begin position="201"/>
        <end position="222"/>
    </location>
</feature>
<keyword evidence="2" id="KW-0812">Transmembrane</keyword>
<dbReference type="Pfam" id="PF07228">
    <property type="entry name" value="SpoIIE"/>
    <property type="match status" value="1"/>
</dbReference>
<dbReference type="InterPro" id="IPR014221">
    <property type="entry name" value="SpoII_E"/>
</dbReference>
<sequence>MTRTETLLSRGNKLNLEIGLNKSDVLTIFLGFFLGRANILDKLTPFGIAFLSAYIIMKEVNIYLLISILLGTFTFQGFKGFTYLVSSVLIISFFKMVKEDKDYSLIKSAIISSSIFTVTKILFLFLNKNFFIYDLFLTSFEGIVIFTMTYIFSFSIPLEAMKDRKLNSEKIICTFITLALVLSGFSKLSILGISIKNIVSTIFILYFSYSQGAFIGTSMGIILGMVSYISQPEMPFIIAIYGVAGLLSGVFRDLGKIGSILGFVLGNGIISFYISGFGTSFVDYKEIIISIIFFIFFSKYIDGSITEIIEMDFDIKKDYAHKKDELTIKNLTRVSNLFNSLSDTFKESANERDLYSVMEVYGLVDGVANGVCNKCPNYKSCWESNYYTTYYSFFNLVSLMEVNSEIDEEMIPSGIKNNCINQEEIIEKMKRFYELFKLNHSWKTKLLENRILVAEQLEGLGKVVENLINDIYKNPTFNEDLEEIIYKDLRNNRIDVSSVAVAQLEKNDFEVFIDINNGSKQENNRQRITNIVSNTLGVPLTSDFTLSNIREERQRFKLIRNNRYSALTKMASMPNSEDCISGDNYTFGEVENTYFSALSDGMGIGKKANIESSIAINLLEKFMEANVDKKVILKTINSILRAKSNEEIFTTLDLSFIDLYTGKLQMIKTGAPATFVKKKDRVEIVNTQSLPVGILKDVDFNIYEEYIEDGDIIIMMSDGVLEASRDIENTELWMKEIIMSIDSINPQVIANKVLERAKEASVNNIRDDMTVLVTKVWKNV</sequence>